<proteinExistence type="predicted"/>
<keyword evidence="2" id="KW-1185">Reference proteome</keyword>
<sequence>MAELRLQAGSDRVLAKWWNSDSCKEGDHQLVAKVLKDIRTGDWRGRWYWTEDMADDPTILRPISIWPRENLVMTIRFWPAEDTSEVEIIRILDLVDLPESGLREEV</sequence>
<evidence type="ECO:0000313" key="1">
    <source>
        <dbReference type="EMBL" id="GAA1612614.1"/>
    </source>
</evidence>
<reference evidence="2" key="1">
    <citation type="journal article" date="2019" name="Int. J. Syst. Evol. Microbiol.">
        <title>The Global Catalogue of Microorganisms (GCM) 10K type strain sequencing project: providing services to taxonomists for standard genome sequencing and annotation.</title>
        <authorList>
            <consortium name="The Broad Institute Genomics Platform"/>
            <consortium name="The Broad Institute Genome Sequencing Center for Infectious Disease"/>
            <person name="Wu L."/>
            <person name="Ma J."/>
        </authorList>
    </citation>
    <scope>NUCLEOTIDE SEQUENCE [LARGE SCALE GENOMIC DNA]</scope>
    <source>
        <strain evidence="2">JCM 13929</strain>
    </source>
</reference>
<name>A0ABP4QIV4_9ACTN</name>
<dbReference type="RefSeq" id="WP_346101276.1">
    <property type="nucleotide sequence ID" value="NZ_BAAAMU010000002.1"/>
</dbReference>
<protein>
    <submittedName>
        <fullName evidence="1">Uncharacterized protein</fullName>
    </submittedName>
</protein>
<dbReference type="EMBL" id="BAAAMU010000002">
    <property type="protein sequence ID" value="GAA1612614.1"/>
    <property type="molecule type" value="Genomic_DNA"/>
</dbReference>
<dbReference type="Proteomes" id="UP001500064">
    <property type="component" value="Unassembled WGS sequence"/>
</dbReference>
<accession>A0ABP4QIV4</accession>
<evidence type="ECO:0000313" key="2">
    <source>
        <dbReference type="Proteomes" id="UP001500064"/>
    </source>
</evidence>
<gene>
    <name evidence="1" type="ORF">GCM10009733_005820</name>
</gene>
<comment type="caution">
    <text evidence="1">The sequence shown here is derived from an EMBL/GenBank/DDBJ whole genome shotgun (WGS) entry which is preliminary data.</text>
</comment>
<organism evidence="1 2">
    <name type="scientific">Nonomuraea maheshkhaliensis</name>
    <dbReference type="NCBI Taxonomy" id="419590"/>
    <lineage>
        <taxon>Bacteria</taxon>
        <taxon>Bacillati</taxon>
        <taxon>Actinomycetota</taxon>
        <taxon>Actinomycetes</taxon>
        <taxon>Streptosporangiales</taxon>
        <taxon>Streptosporangiaceae</taxon>
        <taxon>Nonomuraea</taxon>
    </lineage>
</organism>